<keyword evidence="7" id="KW-0325">Glycoprotein</keyword>
<dbReference type="Pfam" id="PF00328">
    <property type="entry name" value="His_Phos_2"/>
    <property type="match status" value="1"/>
</dbReference>
<evidence type="ECO:0000256" key="1">
    <source>
        <dbReference type="ARBA" id="ARBA00000032"/>
    </source>
</evidence>
<keyword evidence="6" id="KW-1015">Disulfide bond</keyword>
<dbReference type="Gene3D" id="3.40.50.1240">
    <property type="entry name" value="Phosphoglycerate mutase-like"/>
    <property type="match status" value="1"/>
</dbReference>
<evidence type="ECO:0000256" key="2">
    <source>
        <dbReference type="ARBA" id="ARBA00005375"/>
    </source>
</evidence>
<dbReference type="EMBL" id="HQ006008">
    <property type="protein sequence ID" value="ADV40299.1"/>
    <property type="molecule type" value="mRNA"/>
</dbReference>
<keyword evidence="4 8" id="KW-0732">Signal</keyword>
<feature type="signal peptide" evidence="8">
    <location>
        <begin position="1"/>
        <end position="17"/>
    </location>
</feature>
<evidence type="ECO:0000256" key="4">
    <source>
        <dbReference type="ARBA" id="ARBA00022729"/>
    </source>
</evidence>
<evidence type="ECO:0000256" key="5">
    <source>
        <dbReference type="ARBA" id="ARBA00022801"/>
    </source>
</evidence>
<protein>
    <recommendedName>
        <fullName evidence="3">acid phosphatase</fullName>
        <ecNumber evidence="3">3.1.3.2</ecNumber>
    </recommendedName>
</protein>
<accession>E7D1Q5</accession>
<dbReference type="AlphaFoldDB" id="E7D1Q5"/>
<dbReference type="EC" id="3.1.3.2" evidence="3"/>
<dbReference type="InterPro" id="IPR000560">
    <property type="entry name" value="His_Pase_clade-2"/>
</dbReference>
<feature type="chain" id="PRO_5003216589" description="acid phosphatase" evidence="8">
    <location>
        <begin position="18"/>
        <end position="207"/>
    </location>
</feature>
<comment type="similarity">
    <text evidence="2">Belongs to the histidine acid phosphatase family.</text>
</comment>
<dbReference type="InterPro" id="IPR050645">
    <property type="entry name" value="Histidine_acid_phosphatase"/>
</dbReference>
<sequence length="207" mass="24567">MWIFVVLLMTVFSNTFTYAPDDKRELVYLQLETTNGLYTPLKLYPTDTNKEEDFPEELGQLSQHGKIQHYEFGKVLRDYYKDFITSSPTEVDAFSSAEDRSTQSLLCLLASLYAPSEEWEFFPGFHWQPIPVSYLDENDIFFRYPENCVTQLQEKLEQYNSFEWKMILEHDMFFYAFLGNIFSGAKMWTWRGSARLYDTVQKEKFLA</sequence>
<keyword evidence="5" id="KW-0378">Hydrolase</keyword>
<evidence type="ECO:0000256" key="7">
    <source>
        <dbReference type="ARBA" id="ARBA00023180"/>
    </source>
</evidence>
<comment type="catalytic activity">
    <reaction evidence="1">
        <text>a phosphate monoester + H2O = an alcohol + phosphate</text>
        <dbReference type="Rhea" id="RHEA:15017"/>
        <dbReference type="ChEBI" id="CHEBI:15377"/>
        <dbReference type="ChEBI" id="CHEBI:30879"/>
        <dbReference type="ChEBI" id="CHEBI:43474"/>
        <dbReference type="ChEBI" id="CHEBI:67140"/>
        <dbReference type="EC" id="3.1.3.2"/>
    </reaction>
</comment>
<reference evidence="9" key="2">
    <citation type="submission" date="2011-01" db="EMBL/GenBank/DDBJ databases">
        <title>Identification of Proteins Involved in Black Widow Spider Wrapping Silk Fibers.</title>
        <authorList>
            <person name="Nguyen A."/>
            <person name="Verduzco A."/>
            <person name="Vierra C."/>
        </authorList>
    </citation>
    <scope>NUCLEOTIDE SEQUENCE</scope>
</reference>
<name>E7D1Q5_LATHE</name>
<organism evidence="9">
    <name type="scientific">Latrodectus hesperus</name>
    <name type="common">Western black widow spider</name>
    <dbReference type="NCBI Taxonomy" id="256737"/>
    <lineage>
        <taxon>Eukaryota</taxon>
        <taxon>Metazoa</taxon>
        <taxon>Ecdysozoa</taxon>
        <taxon>Arthropoda</taxon>
        <taxon>Chelicerata</taxon>
        <taxon>Arachnida</taxon>
        <taxon>Araneae</taxon>
        <taxon>Araneomorphae</taxon>
        <taxon>Entelegynae</taxon>
        <taxon>Araneoidea</taxon>
        <taxon>Theridiidae</taxon>
        <taxon>Latrodectus</taxon>
    </lineage>
</organism>
<evidence type="ECO:0000256" key="8">
    <source>
        <dbReference type="SAM" id="SignalP"/>
    </source>
</evidence>
<reference evidence="9" key="1">
    <citation type="submission" date="2010-07" db="EMBL/GenBank/DDBJ databases">
        <authorList>
            <person name="Fong J."/>
            <person name="Verduzco A."/>
            <person name="Nguyen A."/>
            <person name="Vierra C."/>
        </authorList>
    </citation>
    <scope>NUCLEOTIDE SEQUENCE</scope>
</reference>
<evidence type="ECO:0000256" key="3">
    <source>
        <dbReference type="ARBA" id="ARBA00012646"/>
    </source>
</evidence>
<dbReference type="PANTHER" id="PTHR11567:SF211">
    <property type="entry name" value="PROSTATIC ACID PHOSPHATASE"/>
    <property type="match status" value="1"/>
</dbReference>
<evidence type="ECO:0000256" key="6">
    <source>
        <dbReference type="ARBA" id="ARBA00023157"/>
    </source>
</evidence>
<dbReference type="InterPro" id="IPR029033">
    <property type="entry name" value="His_PPase_superfam"/>
</dbReference>
<dbReference type="PANTHER" id="PTHR11567">
    <property type="entry name" value="ACID PHOSPHATASE-RELATED"/>
    <property type="match status" value="1"/>
</dbReference>
<dbReference type="GO" id="GO:0003993">
    <property type="term" value="F:acid phosphatase activity"/>
    <property type="evidence" value="ECO:0007669"/>
    <property type="project" value="UniProtKB-EC"/>
</dbReference>
<dbReference type="SUPFAM" id="SSF53254">
    <property type="entry name" value="Phosphoglycerate mutase-like"/>
    <property type="match status" value="1"/>
</dbReference>
<proteinExistence type="evidence at transcript level"/>
<evidence type="ECO:0000313" key="9">
    <source>
        <dbReference type="EMBL" id="ADV40299.1"/>
    </source>
</evidence>